<dbReference type="InterPro" id="IPR013087">
    <property type="entry name" value="Znf_C2H2_type"/>
</dbReference>
<keyword evidence="1" id="KW-0863">Zinc-finger</keyword>
<dbReference type="EMBL" id="JATN01000322">
    <property type="protein sequence ID" value="EUC55625.1"/>
    <property type="molecule type" value="Genomic_DNA"/>
</dbReference>
<evidence type="ECO:0000313" key="4">
    <source>
        <dbReference type="EMBL" id="EUC55625.1"/>
    </source>
</evidence>
<comment type="caution">
    <text evidence="4">The sequence shown here is derived from an EMBL/GenBank/DDBJ whole genome shotgun (WGS) entry which is preliminary data.</text>
</comment>
<sequence length="370" mass="42144">MSAGYPSSPISPITSAIGHLALFSENVDDIRSNSRTSLDSDVIEVRPIGESWESWGDVDVLRTVKHMLATLASRLDQKPSHPIKYERGSPIAKGPEPTKPFLLRAPKSKQRRSSNERRHSDVQVVYNRSTHTPTSESVTWLIIPKEYFVVFPCIYSIDPERTIYRVDENFHHHRIVSQPLQPGTPFNLHGVSYWVDLRGELGYQLGHDWVKEVFYTDLQQALSEVKRCIETNNLQNTTQGLWIHTTSSDESLGNTSSAPSSPALSIDSNESHSLPQLSQSPDQNEIDNWFQQLKRCRAIQAKAGHRLQEVRCPLGTCAKVQRRPQALRDHLYFHFGIKPYKCQFGCQQAFETKANMERHTDTCPIRWGTQ</sequence>
<feature type="region of interest" description="Disordered" evidence="2">
    <location>
        <begin position="80"/>
        <end position="122"/>
    </location>
</feature>
<dbReference type="SUPFAM" id="SSF57667">
    <property type="entry name" value="beta-beta-alpha zinc fingers"/>
    <property type="match status" value="1"/>
</dbReference>
<dbReference type="OrthoDB" id="6077919at2759"/>
<gene>
    <name evidence="4" type="ORF">RSOL_125590</name>
</gene>
<reference evidence="5" key="1">
    <citation type="journal article" date="2014" name="Genome Announc.">
        <title>Draft genome sequence of the plant-pathogenic soil fungus Rhizoctonia solani anastomosis group 3 strain Rhs1AP.</title>
        <authorList>
            <person name="Cubeta M.A."/>
            <person name="Thomas E."/>
            <person name="Dean R.A."/>
            <person name="Jabaji S."/>
            <person name="Neate S.M."/>
            <person name="Tavantzis S."/>
            <person name="Toda T."/>
            <person name="Vilgalys R."/>
            <person name="Bharathan N."/>
            <person name="Fedorova-Abrams N."/>
            <person name="Pakala S.B."/>
            <person name="Pakala S.M."/>
            <person name="Zafar N."/>
            <person name="Joardar V."/>
            <person name="Losada L."/>
            <person name="Nierman W.C."/>
        </authorList>
    </citation>
    <scope>NUCLEOTIDE SEQUENCE [LARGE SCALE GENOMIC DNA]</scope>
    <source>
        <strain evidence="5">AG-3</strain>
    </source>
</reference>
<dbReference type="Gene3D" id="3.30.160.60">
    <property type="entry name" value="Classic Zinc Finger"/>
    <property type="match status" value="1"/>
</dbReference>
<feature type="domain" description="C2H2-type" evidence="3">
    <location>
        <begin position="310"/>
        <end position="339"/>
    </location>
</feature>
<evidence type="ECO:0000313" key="5">
    <source>
        <dbReference type="Proteomes" id="UP000030108"/>
    </source>
</evidence>
<evidence type="ECO:0000256" key="1">
    <source>
        <dbReference type="PROSITE-ProRule" id="PRU00042"/>
    </source>
</evidence>
<proteinExistence type="predicted"/>
<name>X8J0U5_9AGAM</name>
<dbReference type="AlphaFoldDB" id="X8J0U5"/>
<evidence type="ECO:0000259" key="3">
    <source>
        <dbReference type="PROSITE" id="PS50157"/>
    </source>
</evidence>
<accession>X8J0U5</accession>
<dbReference type="Proteomes" id="UP000030108">
    <property type="component" value="Unassembled WGS sequence"/>
</dbReference>
<evidence type="ECO:0000256" key="2">
    <source>
        <dbReference type="SAM" id="MobiDB-lite"/>
    </source>
</evidence>
<protein>
    <recommendedName>
        <fullName evidence="3">C2H2-type domain-containing protein</fullName>
    </recommendedName>
</protein>
<dbReference type="InterPro" id="IPR036236">
    <property type="entry name" value="Znf_C2H2_sf"/>
</dbReference>
<dbReference type="GO" id="GO:0008270">
    <property type="term" value="F:zinc ion binding"/>
    <property type="evidence" value="ECO:0007669"/>
    <property type="project" value="UniProtKB-KW"/>
</dbReference>
<feature type="region of interest" description="Disordered" evidence="2">
    <location>
        <begin position="248"/>
        <end position="281"/>
    </location>
</feature>
<keyword evidence="1" id="KW-0479">Metal-binding</keyword>
<keyword evidence="1" id="KW-0862">Zinc</keyword>
<dbReference type="PROSITE" id="PS50157">
    <property type="entry name" value="ZINC_FINGER_C2H2_2"/>
    <property type="match status" value="1"/>
</dbReference>
<organism evidence="4 5">
    <name type="scientific">Rhizoctonia solani AG-3 Rhs1AP</name>
    <dbReference type="NCBI Taxonomy" id="1086054"/>
    <lineage>
        <taxon>Eukaryota</taxon>
        <taxon>Fungi</taxon>
        <taxon>Dikarya</taxon>
        <taxon>Basidiomycota</taxon>
        <taxon>Agaricomycotina</taxon>
        <taxon>Agaricomycetes</taxon>
        <taxon>Cantharellales</taxon>
        <taxon>Ceratobasidiaceae</taxon>
        <taxon>Rhizoctonia</taxon>
    </lineage>
</organism>